<keyword evidence="2 5" id="KW-0012">Acyltransferase</keyword>
<keyword evidence="1 5" id="KW-0808">Transferase</keyword>
<evidence type="ECO:0000313" key="6">
    <source>
        <dbReference type="Proteomes" id="UP001183420"/>
    </source>
</evidence>
<dbReference type="Gene3D" id="3.40.630.30">
    <property type="match status" value="1"/>
</dbReference>
<organism evidence="5 6">
    <name type="scientific">Streptomyces millisiae</name>
    <dbReference type="NCBI Taxonomy" id="3075542"/>
    <lineage>
        <taxon>Bacteria</taxon>
        <taxon>Bacillati</taxon>
        <taxon>Actinomycetota</taxon>
        <taxon>Actinomycetes</taxon>
        <taxon>Kitasatosporales</taxon>
        <taxon>Streptomycetaceae</taxon>
        <taxon>Streptomyces</taxon>
    </lineage>
</organism>
<comment type="similarity">
    <text evidence="3">Belongs to the acetyltransferase family. RimJ subfamily.</text>
</comment>
<dbReference type="InterPro" id="IPR000182">
    <property type="entry name" value="GNAT_dom"/>
</dbReference>
<keyword evidence="6" id="KW-1185">Reference proteome</keyword>
<evidence type="ECO:0000256" key="3">
    <source>
        <dbReference type="ARBA" id="ARBA00038502"/>
    </source>
</evidence>
<evidence type="ECO:0000256" key="2">
    <source>
        <dbReference type="ARBA" id="ARBA00023315"/>
    </source>
</evidence>
<reference evidence="6" key="1">
    <citation type="submission" date="2023-07" db="EMBL/GenBank/DDBJ databases">
        <title>30 novel species of actinomycetes from the DSMZ collection.</title>
        <authorList>
            <person name="Nouioui I."/>
        </authorList>
    </citation>
    <scope>NUCLEOTIDE SEQUENCE [LARGE SCALE GENOMIC DNA]</scope>
    <source>
        <strain evidence="6">DSM 44918</strain>
    </source>
</reference>
<protein>
    <submittedName>
        <fullName evidence="5">GNAT family N-acetyltransferase</fullName>
        <ecNumber evidence="5">2.3.1.-</ecNumber>
    </submittedName>
</protein>
<dbReference type="PANTHER" id="PTHR43792:SF8">
    <property type="entry name" value="[RIBOSOMAL PROTEIN US5]-ALANINE N-ACETYLTRANSFERASE"/>
    <property type="match status" value="1"/>
</dbReference>
<dbReference type="EC" id="2.3.1.-" evidence="5"/>
<feature type="domain" description="N-acetyltransferase" evidence="4">
    <location>
        <begin position="15"/>
        <end position="179"/>
    </location>
</feature>
<dbReference type="PROSITE" id="PS51186">
    <property type="entry name" value="GNAT"/>
    <property type="match status" value="1"/>
</dbReference>
<proteinExistence type="inferred from homology"/>
<accession>A0ABU2LMP5</accession>
<evidence type="ECO:0000256" key="1">
    <source>
        <dbReference type="ARBA" id="ARBA00022679"/>
    </source>
</evidence>
<dbReference type="PANTHER" id="PTHR43792">
    <property type="entry name" value="GNAT FAMILY, PUTATIVE (AFU_ORTHOLOGUE AFUA_3G00765)-RELATED-RELATED"/>
    <property type="match status" value="1"/>
</dbReference>
<dbReference type="Proteomes" id="UP001183420">
    <property type="component" value="Unassembled WGS sequence"/>
</dbReference>
<comment type="caution">
    <text evidence="5">The sequence shown here is derived from an EMBL/GenBank/DDBJ whole genome shotgun (WGS) entry which is preliminary data.</text>
</comment>
<evidence type="ECO:0000259" key="4">
    <source>
        <dbReference type="PROSITE" id="PS51186"/>
    </source>
</evidence>
<dbReference type="SUPFAM" id="SSF55729">
    <property type="entry name" value="Acyl-CoA N-acyltransferases (Nat)"/>
    <property type="match status" value="1"/>
</dbReference>
<dbReference type="GO" id="GO:0016746">
    <property type="term" value="F:acyltransferase activity"/>
    <property type="evidence" value="ECO:0007669"/>
    <property type="project" value="UniProtKB-KW"/>
</dbReference>
<evidence type="ECO:0000313" key="5">
    <source>
        <dbReference type="EMBL" id="MDT0318861.1"/>
    </source>
</evidence>
<dbReference type="InterPro" id="IPR016181">
    <property type="entry name" value="Acyl_CoA_acyltransferase"/>
</dbReference>
<dbReference type="EMBL" id="JAVREM010000009">
    <property type="protein sequence ID" value="MDT0318861.1"/>
    <property type="molecule type" value="Genomic_DNA"/>
</dbReference>
<dbReference type="RefSeq" id="WP_311597804.1">
    <property type="nucleotide sequence ID" value="NZ_JAVREM010000009.1"/>
</dbReference>
<gene>
    <name evidence="5" type="ORF">RNC47_10985</name>
</gene>
<dbReference type="InterPro" id="IPR051531">
    <property type="entry name" value="N-acetyltransferase"/>
</dbReference>
<dbReference type="Pfam" id="PF13302">
    <property type="entry name" value="Acetyltransf_3"/>
    <property type="match status" value="1"/>
</dbReference>
<name>A0ABU2LMP5_9ACTN</name>
<sequence length="194" mass="20901">MSTSDDLIFDLGGGVLLRLTEEGDHTALADAQRRNRTHLAPWSPRRPESFYTAEGQAARIRAGAEEAAAGRLVPWLLVEGDRVVGAVTLSNVVRGPFQSADLGYWVAADRTGRGLAGRAVAHVCADAGDRLGLHRVAAATLLHNAASQRVLARNGFEPIGVAPHYLHIDGAWRDHRLFQRILHDALPADQALSP</sequence>